<protein>
    <submittedName>
        <fullName evidence="2">Glutamine amidotransferase</fullName>
    </submittedName>
</protein>
<gene>
    <name evidence="2" type="ORF">NX786_16940</name>
</gene>
<dbReference type="PANTHER" id="PTHR42695">
    <property type="entry name" value="GLUTAMINE AMIDOTRANSFERASE YLR126C-RELATED"/>
    <property type="match status" value="1"/>
</dbReference>
<name>A0ABT2C2F3_9BURK</name>
<proteinExistence type="predicted"/>
<dbReference type="Gene3D" id="3.40.50.880">
    <property type="match status" value="1"/>
</dbReference>
<dbReference type="CDD" id="cd01741">
    <property type="entry name" value="GATase1_1"/>
    <property type="match status" value="1"/>
</dbReference>
<evidence type="ECO:0000259" key="1">
    <source>
        <dbReference type="Pfam" id="PF00117"/>
    </source>
</evidence>
<comment type="caution">
    <text evidence="2">The sequence shown here is derived from an EMBL/GenBank/DDBJ whole genome shotgun (WGS) entry which is preliminary data.</text>
</comment>
<dbReference type="InterPro" id="IPR044992">
    <property type="entry name" value="ChyE-like"/>
</dbReference>
<dbReference type="NCBIfam" id="NF005458">
    <property type="entry name" value="PRK07053.1"/>
    <property type="match status" value="1"/>
</dbReference>
<dbReference type="SUPFAM" id="SSF52317">
    <property type="entry name" value="Class I glutamine amidotransferase-like"/>
    <property type="match status" value="1"/>
</dbReference>
<dbReference type="PROSITE" id="PS51273">
    <property type="entry name" value="GATASE_TYPE_1"/>
    <property type="match status" value="1"/>
</dbReference>
<accession>A0ABT2C2F3</accession>
<dbReference type="EMBL" id="JANUHC010000006">
    <property type="protein sequence ID" value="MCS0631021.1"/>
    <property type="molecule type" value="Genomic_DNA"/>
</dbReference>
<evidence type="ECO:0000313" key="3">
    <source>
        <dbReference type="Proteomes" id="UP001165263"/>
    </source>
</evidence>
<keyword evidence="2" id="KW-0315">Glutamine amidotransferase</keyword>
<feature type="domain" description="Glutamine amidotransferase" evidence="1">
    <location>
        <begin position="45"/>
        <end position="177"/>
    </location>
</feature>
<reference evidence="2" key="1">
    <citation type="submission" date="2022-08" db="EMBL/GenBank/DDBJ databases">
        <title>Reclassification of Massilia species as members of the genera Telluria, Duganella, Pseudoduganella, Mokoshia gen. nov. and Zemynaea gen. nov. using orthogonal and non-orthogonal genome-based approaches.</title>
        <authorList>
            <person name="Bowman J.P."/>
        </authorList>
    </citation>
    <scope>NUCLEOTIDE SEQUENCE</scope>
    <source>
        <strain evidence="2">LMG 11547</strain>
    </source>
</reference>
<dbReference type="Proteomes" id="UP001165263">
    <property type="component" value="Unassembled WGS sequence"/>
</dbReference>
<dbReference type="InterPro" id="IPR029062">
    <property type="entry name" value="Class_I_gatase-like"/>
</dbReference>
<sequence>MMKCLALYHVRFEDLGTFADPLERAGYAIEYRHAGAAPLSADEWRDADLVVVLGGPIGAGDAAAYPWLDAEIDGLAQRLALRRPTLGICLGAQLMAVALGGRIERRHAMEIGWSRLDVAPGAGPLDALRGIPVLHWHGDNIVPPDGVASLAATDGTPCQAFAVDSHALALQCHVEFAAALEEWLTGHAVELAHAGIDLHALRAATARHGRDLALAGNELLRRWLAGIHIKETS</sequence>
<dbReference type="RefSeq" id="WP_259450110.1">
    <property type="nucleotide sequence ID" value="NZ_CP119520.1"/>
</dbReference>
<keyword evidence="3" id="KW-1185">Reference proteome</keyword>
<dbReference type="Pfam" id="PF00117">
    <property type="entry name" value="GATase"/>
    <property type="match status" value="1"/>
</dbReference>
<dbReference type="InterPro" id="IPR017926">
    <property type="entry name" value="GATASE"/>
</dbReference>
<organism evidence="2 3">
    <name type="scientific">Telluria mixta</name>
    <dbReference type="NCBI Taxonomy" id="34071"/>
    <lineage>
        <taxon>Bacteria</taxon>
        <taxon>Pseudomonadati</taxon>
        <taxon>Pseudomonadota</taxon>
        <taxon>Betaproteobacteria</taxon>
        <taxon>Burkholderiales</taxon>
        <taxon>Oxalobacteraceae</taxon>
        <taxon>Telluria group</taxon>
        <taxon>Telluria</taxon>
    </lineage>
</organism>
<dbReference type="PANTHER" id="PTHR42695:SF5">
    <property type="entry name" value="GLUTAMINE AMIDOTRANSFERASE YLR126C-RELATED"/>
    <property type="match status" value="1"/>
</dbReference>
<evidence type="ECO:0000313" key="2">
    <source>
        <dbReference type="EMBL" id="MCS0631021.1"/>
    </source>
</evidence>